<sequence>MIGLISCNQEAQDDTKEIVKDTVVIQPKDTVVIEEPKHEEVEQEKVVNLGLTKDDKKNLMVIKELPLGTPFKKIKELFPPLKDPRPEGGSAELAKQGYTEASVKLDLMGKKADLEFNMKNDTLYSYYYTITEADYEKASDIYLGIQQFYNKEFGHCKEEKVEEHNHYSKSCMWNSGKFSVVMTQDINRGNISWGFQRPVEF</sequence>
<gene>
    <name evidence="1" type="ORF">MYP_2352</name>
</gene>
<evidence type="ECO:0000313" key="2">
    <source>
        <dbReference type="Proteomes" id="UP000030185"/>
    </source>
</evidence>
<comment type="caution">
    <text evidence="1">The sequence shown here is derived from an EMBL/GenBank/DDBJ whole genome shotgun (WGS) entry which is preliminary data.</text>
</comment>
<protein>
    <submittedName>
        <fullName evidence="1">Uncharacterized protein</fullName>
    </submittedName>
</protein>
<name>A0A098LF93_9BACT</name>
<dbReference type="STRING" id="153721.MYP_2352"/>
<dbReference type="eggNOG" id="ENOG502ZPA1">
    <property type="taxonomic scope" value="Bacteria"/>
</dbReference>
<dbReference type="Proteomes" id="UP000030185">
    <property type="component" value="Unassembled WGS sequence"/>
</dbReference>
<accession>A0A098LF93</accession>
<evidence type="ECO:0000313" key="1">
    <source>
        <dbReference type="EMBL" id="GAL85124.1"/>
    </source>
</evidence>
<organism evidence="1 2">
    <name type="scientific">Sporocytophaga myxococcoides</name>
    <dbReference type="NCBI Taxonomy" id="153721"/>
    <lineage>
        <taxon>Bacteria</taxon>
        <taxon>Pseudomonadati</taxon>
        <taxon>Bacteroidota</taxon>
        <taxon>Cytophagia</taxon>
        <taxon>Cytophagales</taxon>
        <taxon>Cytophagaceae</taxon>
        <taxon>Sporocytophaga</taxon>
    </lineage>
</organism>
<dbReference type="EMBL" id="BBLT01000004">
    <property type="protein sequence ID" value="GAL85124.1"/>
    <property type="molecule type" value="Genomic_DNA"/>
</dbReference>
<proteinExistence type="predicted"/>
<reference evidence="1 2" key="1">
    <citation type="submission" date="2014-09" db="EMBL/GenBank/DDBJ databases">
        <title>Sporocytophaga myxococcoides PG-01 genome sequencing.</title>
        <authorList>
            <person name="Liu L."/>
            <person name="Gao P.J."/>
            <person name="Chen G.J."/>
            <person name="Wang L.S."/>
        </authorList>
    </citation>
    <scope>NUCLEOTIDE SEQUENCE [LARGE SCALE GENOMIC DNA]</scope>
    <source>
        <strain evidence="1 2">PG-01</strain>
    </source>
</reference>
<dbReference type="AlphaFoldDB" id="A0A098LF93"/>
<keyword evidence="2" id="KW-1185">Reference proteome</keyword>